<dbReference type="InterPro" id="IPR004111">
    <property type="entry name" value="Repressor_TetR_C"/>
</dbReference>
<evidence type="ECO:0000256" key="4">
    <source>
        <dbReference type="PROSITE-ProRule" id="PRU00335"/>
    </source>
</evidence>
<dbReference type="InterPro" id="IPR009057">
    <property type="entry name" value="Homeodomain-like_sf"/>
</dbReference>
<dbReference type="GO" id="GO:0000976">
    <property type="term" value="F:transcription cis-regulatory region binding"/>
    <property type="evidence" value="ECO:0007669"/>
    <property type="project" value="TreeGrafter"/>
</dbReference>
<dbReference type="AlphaFoldDB" id="A0A6I8LUN3"/>
<keyword evidence="1" id="KW-0805">Transcription regulation</keyword>
<dbReference type="SUPFAM" id="SSF46689">
    <property type="entry name" value="Homeodomain-like"/>
    <property type="match status" value="1"/>
</dbReference>
<keyword evidence="3" id="KW-0804">Transcription</keyword>
<evidence type="ECO:0000313" key="6">
    <source>
        <dbReference type="EMBL" id="VVJ21778.1"/>
    </source>
</evidence>
<dbReference type="InterPro" id="IPR001647">
    <property type="entry name" value="HTH_TetR"/>
</dbReference>
<name>A0A6I8LUN3_9PSEU</name>
<dbReference type="Proteomes" id="UP000399805">
    <property type="component" value="Unassembled WGS sequence"/>
</dbReference>
<dbReference type="PANTHER" id="PTHR30055">
    <property type="entry name" value="HTH-TYPE TRANSCRIPTIONAL REGULATOR RUTR"/>
    <property type="match status" value="1"/>
</dbReference>
<feature type="domain" description="HTH tetR-type" evidence="5">
    <location>
        <begin position="1"/>
        <end position="50"/>
    </location>
</feature>
<dbReference type="InterPro" id="IPR036271">
    <property type="entry name" value="Tet_transcr_reg_TetR-rel_C_sf"/>
</dbReference>
<keyword evidence="2 4" id="KW-0238">DNA-binding</keyword>
<organism evidence="6 7">
    <name type="scientific">Amycolatopsis camponoti</name>
    <dbReference type="NCBI Taxonomy" id="2606593"/>
    <lineage>
        <taxon>Bacteria</taxon>
        <taxon>Bacillati</taxon>
        <taxon>Actinomycetota</taxon>
        <taxon>Actinomycetes</taxon>
        <taxon>Pseudonocardiales</taxon>
        <taxon>Pseudonocardiaceae</taxon>
        <taxon>Amycolatopsis</taxon>
    </lineage>
</organism>
<reference evidence="6 7" key="1">
    <citation type="submission" date="2019-09" db="EMBL/GenBank/DDBJ databases">
        <authorList>
            <person name="Leyn A S."/>
        </authorList>
    </citation>
    <scope>NUCLEOTIDE SEQUENCE [LARGE SCALE GENOMIC DNA]</scope>
    <source>
        <strain evidence="6">AA231_1</strain>
    </source>
</reference>
<dbReference type="PROSITE" id="PS50977">
    <property type="entry name" value="HTH_TETR_2"/>
    <property type="match status" value="1"/>
</dbReference>
<dbReference type="GO" id="GO:0045892">
    <property type="term" value="P:negative regulation of DNA-templated transcription"/>
    <property type="evidence" value="ECO:0007669"/>
    <property type="project" value="InterPro"/>
</dbReference>
<proteinExistence type="predicted"/>
<dbReference type="Gene3D" id="1.10.10.60">
    <property type="entry name" value="Homeodomain-like"/>
    <property type="match status" value="1"/>
</dbReference>
<dbReference type="EMBL" id="CABVGP010000002">
    <property type="protein sequence ID" value="VVJ21778.1"/>
    <property type="molecule type" value="Genomic_DNA"/>
</dbReference>
<evidence type="ECO:0000256" key="1">
    <source>
        <dbReference type="ARBA" id="ARBA00023015"/>
    </source>
</evidence>
<dbReference type="Pfam" id="PF00440">
    <property type="entry name" value="TetR_N"/>
    <property type="match status" value="1"/>
</dbReference>
<evidence type="ECO:0000256" key="2">
    <source>
        <dbReference type="ARBA" id="ARBA00023125"/>
    </source>
</evidence>
<dbReference type="Pfam" id="PF02909">
    <property type="entry name" value="TetR_C_1"/>
    <property type="match status" value="1"/>
</dbReference>
<evidence type="ECO:0000256" key="3">
    <source>
        <dbReference type="ARBA" id="ARBA00023163"/>
    </source>
</evidence>
<dbReference type="Gene3D" id="1.10.357.10">
    <property type="entry name" value="Tetracycline Repressor, domain 2"/>
    <property type="match status" value="1"/>
</dbReference>
<dbReference type="GO" id="GO:0003700">
    <property type="term" value="F:DNA-binding transcription factor activity"/>
    <property type="evidence" value="ECO:0007669"/>
    <property type="project" value="TreeGrafter"/>
</dbReference>
<protein>
    <recommendedName>
        <fullName evidence="5">HTH tetR-type domain-containing protein</fullName>
    </recommendedName>
</protein>
<sequence>MAVLAGRGADAVTIRGIAARVGVAPNAVYTYFPDKAAVVRGLAEHLLGRVDHDRFTDPSQPRRELVRALALELRTKLPAHPGSVHLMLGHPPDGPHTWAVRETLLAVLADAGLGPGDAADASHLIDVHILGSVAVEAAAGPEGSAVAAARFRWGLEQLLDGLAAYAVPAGVERPAPR</sequence>
<accession>A0A6I8LUN3</accession>
<dbReference type="SUPFAM" id="SSF48498">
    <property type="entry name" value="Tetracyclin repressor-like, C-terminal domain"/>
    <property type="match status" value="1"/>
</dbReference>
<gene>
    <name evidence="6" type="ORF">AA23TX_06795</name>
</gene>
<evidence type="ECO:0000259" key="5">
    <source>
        <dbReference type="PROSITE" id="PS50977"/>
    </source>
</evidence>
<feature type="DNA-binding region" description="H-T-H motif" evidence="4">
    <location>
        <begin position="13"/>
        <end position="32"/>
    </location>
</feature>
<keyword evidence="7" id="KW-1185">Reference proteome</keyword>
<dbReference type="InterPro" id="IPR050109">
    <property type="entry name" value="HTH-type_TetR-like_transc_reg"/>
</dbReference>
<dbReference type="PANTHER" id="PTHR30055:SF151">
    <property type="entry name" value="TRANSCRIPTIONAL REGULATORY PROTEIN"/>
    <property type="match status" value="1"/>
</dbReference>
<evidence type="ECO:0000313" key="7">
    <source>
        <dbReference type="Proteomes" id="UP000399805"/>
    </source>
</evidence>